<keyword evidence="2" id="KW-1185">Reference proteome</keyword>
<sequence>MNNTDKEKPQADDKGLYDLLGSTKQTSTDIIANDEVLTSLIALGQGDKLRQLSDTFTIYNGDRRSDIINTAGKVALIMSDNQYQPANLGIYTPNSDDPIEVTDPNMPSAFIIGSLNLDSVWYVVKNLAEGIALYKALISQGLNVTILVSINPFHFNKMVKHFSEVKQVIVIATLDKKDEITKPLLGINVKAIITTFDLLLSFDNNQTLEDVLNDPDTIIKDLLAEAWGKLGDIADQDSKATLYPIEAWGKEGEILRDALTAITYHAQVQPAMAGQCMLGALATTIQQYINAPYALGDKFMPVSLFLLTEGDSGSGKSRTVGFSHKALVSYQNDKRKEDRQLLDEWKAQKASTPKKDLEVWLLENPKPKQSILLVKSGTIQGFLDNMLIGNTTDIAWSTAEAALFLSGHSLTSDTAKSNISQLCDIWSDGSFDRLLSPRYDSIEQNSMNGVRFTLDLQGQPSVIAVALNDEAMNGQGLLPRFLFAFPDNMNGQIVYNTDERLDAKPDLDPRLQAYWQRCEELLDPNQSSIKTDDEGRIIRFNMPFENRQARKALADYQTAKERQLCKGGQLEKYASYARRLHENASRIAAILAYFNGKRFISADDIYRATLLTDYSMSERIRYTDKPQAGDNDAQKLISWLVNYCNRQSVKELAYSTAQSKVTPKYLRQKHNFELIAEVLESEGYIKIITNGRARTIQVRPELLEAR</sequence>
<gene>
    <name evidence="1" type="ORF">AAIR29_11925</name>
</gene>
<protein>
    <submittedName>
        <fullName evidence="1">DUF3987 domain-containing protein</fullName>
    </submittedName>
</protein>
<accession>A0ABU9XAA5</accession>
<dbReference type="Proteomes" id="UP001461960">
    <property type="component" value="Unassembled WGS sequence"/>
</dbReference>
<organism evidence="1 2">
    <name type="scientific">Psychrobacter saeujeotis</name>
    <dbReference type="NCBI Taxonomy" id="3143436"/>
    <lineage>
        <taxon>Bacteria</taxon>
        <taxon>Pseudomonadati</taxon>
        <taxon>Pseudomonadota</taxon>
        <taxon>Gammaproteobacteria</taxon>
        <taxon>Moraxellales</taxon>
        <taxon>Moraxellaceae</taxon>
        <taxon>Psychrobacter</taxon>
    </lineage>
</organism>
<name>A0ABU9XAA5_9GAMM</name>
<dbReference type="EMBL" id="JBDGHN010000007">
    <property type="protein sequence ID" value="MEN2752336.1"/>
    <property type="molecule type" value="Genomic_DNA"/>
</dbReference>
<dbReference type="InterPro" id="IPR025048">
    <property type="entry name" value="DUF3987"/>
</dbReference>
<comment type="caution">
    <text evidence="1">The sequence shown here is derived from an EMBL/GenBank/DDBJ whole genome shotgun (WGS) entry which is preliminary data.</text>
</comment>
<proteinExistence type="predicted"/>
<dbReference type="RefSeq" id="WP_201558901.1">
    <property type="nucleotide sequence ID" value="NZ_JBDGHN010000007.1"/>
</dbReference>
<dbReference type="Pfam" id="PF13148">
    <property type="entry name" value="DUF3987"/>
    <property type="match status" value="1"/>
</dbReference>
<evidence type="ECO:0000313" key="1">
    <source>
        <dbReference type="EMBL" id="MEN2752336.1"/>
    </source>
</evidence>
<evidence type="ECO:0000313" key="2">
    <source>
        <dbReference type="Proteomes" id="UP001461960"/>
    </source>
</evidence>
<reference evidence="1 2" key="1">
    <citation type="submission" date="2024-05" db="EMBL/GenBank/DDBJ databases">
        <authorList>
            <person name="Kim H.-Y."/>
            <person name="Kim E."/>
            <person name="Cai Y."/>
            <person name="Yang S.-M."/>
            <person name="Lee W."/>
        </authorList>
    </citation>
    <scope>NUCLEOTIDE SEQUENCE [LARGE SCALE GENOMIC DNA]</scope>
    <source>
        <strain evidence="1 2">FBL11</strain>
    </source>
</reference>